<name>A0A5B7WZB2_9MICC</name>
<dbReference type="Pfam" id="PF01547">
    <property type="entry name" value="SBP_bac_1"/>
    <property type="match status" value="1"/>
</dbReference>
<dbReference type="EMBL" id="CP034412">
    <property type="protein sequence ID" value="QCY48584.1"/>
    <property type="molecule type" value="Genomic_DNA"/>
</dbReference>
<evidence type="ECO:0000313" key="2">
    <source>
        <dbReference type="EMBL" id="QCY48584.1"/>
    </source>
</evidence>
<dbReference type="Gene3D" id="3.40.190.10">
    <property type="entry name" value="Periplasmic binding protein-like II"/>
    <property type="match status" value="1"/>
</dbReference>
<dbReference type="PANTHER" id="PTHR43649:SF12">
    <property type="entry name" value="DIACETYLCHITOBIOSE BINDING PROTEIN DASA"/>
    <property type="match status" value="1"/>
</dbReference>
<reference evidence="2 3" key="1">
    <citation type="submission" date="2018-12" db="EMBL/GenBank/DDBJ databases">
        <title>Complete Genome Sequence of Glutamicibacter creatinolyticus strain LGCM259,isolated from an abscess of a 12-year-old mare in Italy.</title>
        <authorList>
            <person name="Santos R.G."/>
            <person name="Silva A.L."/>
            <person name="Seyffert N."/>
            <person name="Castro T.L.P."/>
            <person name="Attili A.R."/>
            <person name="Rifici C."/>
            <person name="Mazzullo G."/>
            <person name="Brenig B."/>
            <person name="Venanzi F."/>
            <person name="Azevedo V."/>
        </authorList>
    </citation>
    <scope>NUCLEOTIDE SEQUENCE [LARGE SCALE GENOMIC DNA]</scope>
    <source>
        <strain evidence="2 3">LGCM 259</strain>
    </source>
</reference>
<dbReference type="AlphaFoldDB" id="A0A5B7WZB2"/>
<dbReference type="PANTHER" id="PTHR43649">
    <property type="entry name" value="ARABINOSE-BINDING PROTEIN-RELATED"/>
    <property type="match status" value="1"/>
</dbReference>
<dbReference type="KEGG" id="gcr:GcLGCM259_2877"/>
<evidence type="ECO:0008006" key="4">
    <source>
        <dbReference type="Google" id="ProtNLM"/>
    </source>
</evidence>
<sequence>MSRSSSPSPASGLRPPAHPAVRTLALACVAAIAVTGCARGSTNDKNNDPGIEFSSDAELQGKLDVMGFNRDADEVASTRTDLAEEAIKPATLSAPAGELDTQQLLSAIAAGKAPDLIYINRDELGSMAARKAVMPLDTCIEGEGINTDDFRESALAQVTFDGNVYGVPEFNQVQIIMANAEMLNSAGLSVQDIDGSNPQLITDAAEKMMQHKNGKLSAIGYDPKLPEFLPLWAMGEGAALVSEDGRTALLNDPKVVSALEFGIDLYEKQDGFGTVKSLRDSADFFGKGNQFATNALGAMPMEQWYVNILNDVSPDTPMAFTTMKTSAGEPMSFGTGSAWAIPSGGDNPQAACRFLKTMTTTDTWLAASKARSDDRVKDQKPFTGLFTANRTADEQIKEQFVDTNDYLASPWAEAVEASYEANNHSFAIPALPADAQFKQAWLDAVNRVLSGNASVTDSLETAQDEAQRALDQAWSEWEANSQASSSEQ</sequence>
<protein>
    <recommendedName>
        <fullName evidence="4">Extracellular solute-binding protein</fullName>
    </recommendedName>
</protein>
<dbReference type="SUPFAM" id="SSF53850">
    <property type="entry name" value="Periplasmic binding protein-like II"/>
    <property type="match status" value="1"/>
</dbReference>
<dbReference type="InterPro" id="IPR050490">
    <property type="entry name" value="Bact_solute-bd_prot1"/>
</dbReference>
<gene>
    <name evidence="2" type="ORF">GcLGCM259_2877</name>
</gene>
<dbReference type="Proteomes" id="UP000307000">
    <property type="component" value="Chromosome"/>
</dbReference>
<dbReference type="InterPro" id="IPR006059">
    <property type="entry name" value="SBP"/>
</dbReference>
<keyword evidence="3" id="KW-1185">Reference proteome</keyword>
<evidence type="ECO:0000313" key="3">
    <source>
        <dbReference type="Proteomes" id="UP000307000"/>
    </source>
</evidence>
<proteinExistence type="predicted"/>
<evidence type="ECO:0000256" key="1">
    <source>
        <dbReference type="SAM" id="MobiDB-lite"/>
    </source>
</evidence>
<dbReference type="RefSeq" id="WP_138927072.1">
    <property type="nucleotide sequence ID" value="NZ_CP034412.1"/>
</dbReference>
<accession>A0A5B7WZB2</accession>
<organism evidence="2 3">
    <name type="scientific">Glutamicibacter creatinolyticus</name>
    <dbReference type="NCBI Taxonomy" id="162496"/>
    <lineage>
        <taxon>Bacteria</taxon>
        <taxon>Bacillati</taxon>
        <taxon>Actinomycetota</taxon>
        <taxon>Actinomycetes</taxon>
        <taxon>Micrococcales</taxon>
        <taxon>Micrococcaceae</taxon>
        <taxon>Glutamicibacter</taxon>
    </lineage>
</organism>
<feature type="compositionally biased region" description="Polar residues" evidence="1">
    <location>
        <begin position="478"/>
        <end position="488"/>
    </location>
</feature>
<feature type="region of interest" description="Disordered" evidence="1">
    <location>
        <begin position="460"/>
        <end position="488"/>
    </location>
</feature>